<accession>A0A1N6THM6</accession>
<dbReference type="PROSITE" id="PS00595">
    <property type="entry name" value="AA_TRANSFER_CLASS_5"/>
    <property type="match status" value="1"/>
</dbReference>
<dbReference type="PIRSF" id="PIRSF005572">
    <property type="entry name" value="NifS"/>
    <property type="match status" value="1"/>
</dbReference>
<dbReference type="InterPro" id="IPR010969">
    <property type="entry name" value="Cys_dSase-rel_unknwn_funct"/>
</dbReference>
<dbReference type="InterPro" id="IPR015422">
    <property type="entry name" value="PyrdxlP-dep_Trfase_small"/>
</dbReference>
<dbReference type="RefSeq" id="WP_076544269.1">
    <property type="nucleotide sequence ID" value="NZ_FTNC01000005.1"/>
</dbReference>
<name>A0A1N6THM6_9FIRM</name>
<dbReference type="PANTHER" id="PTHR43586">
    <property type="entry name" value="CYSTEINE DESULFURASE"/>
    <property type="match status" value="1"/>
</dbReference>
<evidence type="ECO:0000256" key="3">
    <source>
        <dbReference type="ARBA" id="ARBA00012239"/>
    </source>
</evidence>
<evidence type="ECO:0000259" key="7">
    <source>
        <dbReference type="Pfam" id="PF00266"/>
    </source>
</evidence>
<sequence length="378" mass="41365">MIYLNNAATSCPKPDIVYDKVNDFFRSSAFNTSRSGSGSSNSTSREIFMVREKIADFFTLQDSSKIVFNSGATEALNTVIKGVLKKGDQVITSCLEHNSVLRPLRRLKAERDIDINFISFDKKGEIDYQELENCIQDKTKLIVLSHASNVLGTVNNLVKISEIASRAGVLLLIDAAQTAGVIDINLSDLAVDFMAFAGHKSLFGPPGIGALYVKNHSYLLPLKEGGTGSNSLSTDQPELMPDYLEAGTPNSIGIAGLGAGIDFIKEEGISKIHQQELKLLHRLIEGLNTIPLIKSYGRDDITNRTAVISFNIGDRSSNQIAFELENKYKIEVRAGLHCAPILHKNLGTLGQGMIRVSPGYFNTEAEIDRFLNIIESLI</sequence>
<dbReference type="NCBIfam" id="TIGR01977">
    <property type="entry name" value="am_tr_V_EF2568"/>
    <property type="match status" value="1"/>
</dbReference>
<organism evidence="8 9">
    <name type="scientific">Halanaerobium kushneri</name>
    <dbReference type="NCBI Taxonomy" id="56779"/>
    <lineage>
        <taxon>Bacteria</taxon>
        <taxon>Bacillati</taxon>
        <taxon>Bacillota</taxon>
        <taxon>Clostridia</taxon>
        <taxon>Halanaerobiales</taxon>
        <taxon>Halanaerobiaceae</taxon>
        <taxon>Halanaerobium</taxon>
    </lineage>
</organism>
<dbReference type="OrthoDB" id="9804366at2"/>
<comment type="catalytic activity">
    <reaction evidence="5">
        <text>(sulfur carrier)-H + L-cysteine = (sulfur carrier)-SH + L-alanine</text>
        <dbReference type="Rhea" id="RHEA:43892"/>
        <dbReference type="Rhea" id="RHEA-COMP:14737"/>
        <dbReference type="Rhea" id="RHEA-COMP:14739"/>
        <dbReference type="ChEBI" id="CHEBI:29917"/>
        <dbReference type="ChEBI" id="CHEBI:35235"/>
        <dbReference type="ChEBI" id="CHEBI:57972"/>
        <dbReference type="ChEBI" id="CHEBI:64428"/>
        <dbReference type="EC" id="2.8.1.7"/>
    </reaction>
</comment>
<gene>
    <name evidence="8" type="ORF">SAMN05421834_10581</name>
</gene>
<protein>
    <recommendedName>
        <fullName evidence="3">cysteine desulfurase</fullName>
        <ecNumber evidence="3">2.8.1.7</ecNumber>
    </recommendedName>
</protein>
<dbReference type="InterPro" id="IPR000192">
    <property type="entry name" value="Aminotrans_V_dom"/>
</dbReference>
<evidence type="ECO:0000256" key="1">
    <source>
        <dbReference type="ARBA" id="ARBA00001933"/>
    </source>
</evidence>
<dbReference type="SUPFAM" id="SSF53383">
    <property type="entry name" value="PLP-dependent transferases"/>
    <property type="match status" value="1"/>
</dbReference>
<evidence type="ECO:0000313" key="9">
    <source>
        <dbReference type="Proteomes" id="UP000185669"/>
    </source>
</evidence>
<proteinExistence type="inferred from homology"/>
<dbReference type="InterPro" id="IPR016454">
    <property type="entry name" value="Cysteine_dSase"/>
</dbReference>
<comment type="cofactor">
    <cofactor evidence="1 6">
        <name>pyridoxal 5'-phosphate</name>
        <dbReference type="ChEBI" id="CHEBI:597326"/>
    </cofactor>
</comment>
<dbReference type="PANTHER" id="PTHR43586:SF4">
    <property type="entry name" value="ISOPENICILLIN N EPIMERASE"/>
    <property type="match status" value="1"/>
</dbReference>
<keyword evidence="4" id="KW-0663">Pyridoxal phosphate</keyword>
<comment type="similarity">
    <text evidence="2">Belongs to the class-V pyridoxal-phosphate-dependent aminotransferase family. Csd subfamily.</text>
</comment>
<evidence type="ECO:0000256" key="2">
    <source>
        <dbReference type="ARBA" id="ARBA00010447"/>
    </source>
</evidence>
<dbReference type="EMBL" id="FTNC01000005">
    <property type="protein sequence ID" value="SIQ52910.1"/>
    <property type="molecule type" value="Genomic_DNA"/>
</dbReference>
<evidence type="ECO:0000313" key="8">
    <source>
        <dbReference type="EMBL" id="SIQ52910.1"/>
    </source>
</evidence>
<keyword evidence="9" id="KW-1185">Reference proteome</keyword>
<dbReference type="InterPro" id="IPR020578">
    <property type="entry name" value="Aminotrans_V_PyrdxlP_BS"/>
</dbReference>
<dbReference type="Pfam" id="PF00266">
    <property type="entry name" value="Aminotran_5"/>
    <property type="match status" value="1"/>
</dbReference>
<evidence type="ECO:0000256" key="4">
    <source>
        <dbReference type="ARBA" id="ARBA00022898"/>
    </source>
</evidence>
<feature type="domain" description="Aminotransferase class V" evidence="7">
    <location>
        <begin position="2"/>
        <end position="370"/>
    </location>
</feature>
<dbReference type="AlphaFoldDB" id="A0A1N6THM6"/>
<evidence type="ECO:0000256" key="5">
    <source>
        <dbReference type="ARBA" id="ARBA00050776"/>
    </source>
</evidence>
<dbReference type="STRING" id="56779.SAMN05421834_10581"/>
<dbReference type="EC" id="2.8.1.7" evidence="3"/>
<dbReference type="Proteomes" id="UP000185669">
    <property type="component" value="Unassembled WGS sequence"/>
</dbReference>
<dbReference type="Gene3D" id="3.90.1150.10">
    <property type="entry name" value="Aspartate Aminotransferase, domain 1"/>
    <property type="match status" value="1"/>
</dbReference>
<reference evidence="9" key="1">
    <citation type="submission" date="2017-01" db="EMBL/GenBank/DDBJ databases">
        <authorList>
            <person name="Varghese N."/>
            <person name="Submissions S."/>
        </authorList>
    </citation>
    <scope>NUCLEOTIDE SEQUENCE [LARGE SCALE GENOMIC DNA]</scope>
    <source>
        <strain evidence="9">ATCC 700103</strain>
    </source>
</reference>
<dbReference type="InterPro" id="IPR015424">
    <property type="entry name" value="PyrdxlP-dep_Trfase"/>
</dbReference>
<dbReference type="InterPro" id="IPR015421">
    <property type="entry name" value="PyrdxlP-dep_Trfase_major"/>
</dbReference>
<dbReference type="GO" id="GO:0031071">
    <property type="term" value="F:cysteine desulfurase activity"/>
    <property type="evidence" value="ECO:0007669"/>
    <property type="project" value="UniProtKB-EC"/>
</dbReference>
<evidence type="ECO:0000256" key="6">
    <source>
        <dbReference type="RuleBase" id="RU004504"/>
    </source>
</evidence>
<dbReference type="Gene3D" id="3.40.640.10">
    <property type="entry name" value="Type I PLP-dependent aspartate aminotransferase-like (Major domain)"/>
    <property type="match status" value="1"/>
</dbReference>